<dbReference type="SUPFAM" id="SSF54637">
    <property type="entry name" value="Thioesterase/thiol ester dehydrase-isomerase"/>
    <property type="match status" value="1"/>
</dbReference>
<dbReference type="Pfam" id="PF13452">
    <property type="entry name" value="FAS1_DH_region"/>
    <property type="match status" value="1"/>
</dbReference>
<dbReference type="CDD" id="cd03441">
    <property type="entry name" value="R_hydratase_like"/>
    <property type="match status" value="1"/>
</dbReference>
<keyword evidence="4" id="KW-1185">Reference proteome</keyword>
<dbReference type="NCBIfam" id="NF010244">
    <property type="entry name" value="PRK13691.1"/>
    <property type="match status" value="1"/>
</dbReference>
<name>A0ABS4ZY35_9MYCO</name>
<sequence length="169" mass="18610">MALKADILGIVYEYPEVFEVGREHVRQFARSVKADDPASFDEEAAAALGHDALVAGPTFSSIFALQVQADFFRNVDLGMETMQILQVDQKFVYHRPVKVGDRLHATMVIASVDRRFGADIVVTHNVCTDDNGEVVLDGYTTLMGHEGDNSVQVKWDPESGQVIRKAAGE</sequence>
<dbReference type="InterPro" id="IPR039569">
    <property type="entry name" value="FAS1-like_DH_region"/>
</dbReference>
<proteinExistence type="inferred from homology"/>
<comment type="similarity">
    <text evidence="1">Belongs to the UPF0336 family.</text>
</comment>
<evidence type="ECO:0000256" key="1">
    <source>
        <dbReference type="HAMAP-Rule" id="MF_00799"/>
    </source>
</evidence>
<dbReference type="InterPro" id="IPR016709">
    <property type="entry name" value="HadA-like"/>
</dbReference>
<dbReference type="Gene3D" id="3.10.129.10">
    <property type="entry name" value="Hotdog Thioesterase"/>
    <property type="match status" value="1"/>
</dbReference>
<reference evidence="3 4" key="1">
    <citation type="submission" date="2021-03" db="EMBL/GenBank/DDBJ databases">
        <title>Sequencing the genomes of 1000 actinobacteria strains.</title>
        <authorList>
            <person name="Klenk H.-P."/>
        </authorList>
    </citation>
    <scope>NUCLEOTIDE SEQUENCE [LARGE SCALE GENOMIC DNA]</scope>
    <source>
        <strain evidence="3 4">DSM 46713</strain>
    </source>
</reference>
<dbReference type="EMBL" id="JAGIOP010000002">
    <property type="protein sequence ID" value="MBP2454066.1"/>
    <property type="molecule type" value="Genomic_DNA"/>
</dbReference>
<evidence type="ECO:0000313" key="4">
    <source>
        <dbReference type="Proteomes" id="UP000694460"/>
    </source>
</evidence>
<feature type="domain" description="FAS1-like dehydratase" evidence="2">
    <location>
        <begin position="15"/>
        <end position="137"/>
    </location>
</feature>
<dbReference type="PIRSF" id="PIRSF018072">
    <property type="entry name" value="UCP018072"/>
    <property type="match status" value="1"/>
</dbReference>
<protein>
    <recommendedName>
        <fullName evidence="1">UPF0336 protein JOF57_003979</fullName>
    </recommendedName>
</protein>
<evidence type="ECO:0000313" key="3">
    <source>
        <dbReference type="EMBL" id="MBP2454066.1"/>
    </source>
</evidence>
<dbReference type="Proteomes" id="UP000694460">
    <property type="component" value="Unassembled WGS sequence"/>
</dbReference>
<accession>A0ABS4ZY35</accession>
<organism evidence="3 4">
    <name type="scientific">Mycolicibacterium lutetiense</name>
    <dbReference type="NCBI Taxonomy" id="1641992"/>
    <lineage>
        <taxon>Bacteria</taxon>
        <taxon>Bacillati</taxon>
        <taxon>Actinomycetota</taxon>
        <taxon>Actinomycetes</taxon>
        <taxon>Mycobacteriales</taxon>
        <taxon>Mycobacteriaceae</taxon>
        <taxon>Mycolicibacterium</taxon>
    </lineage>
</organism>
<dbReference type="RefSeq" id="WP_209919216.1">
    <property type="nucleotide sequence ID" value="NZ_JAGIOP010000002.1"/>
</dbReference>
<dbReference type="InterPro" id="IPR029069">
    <property type="entry name" value="HotDog_dom_sf"/>
</dbReference>
<comment type="caution">
    <text evidence="3">The sequence shown here is derived from an EMBL/GenBank/DDBJ whole genome shotgun (WGS) entry which is preliminary data.</text>
</comment>
<dbReference type="HAMAP" id="MF_00799">
    <property type="entry name" value="UPF0336"/>
    <property type="match status" value="1"/>
</dbReference>
<gene>
    <name evidence="3" type="ORF">JOF57_003979</name>
</gene>
<evidence type="ECO:0000259" key="2">
    <source>
        <dbReference type="Pfam" id="PF13452"/>
    </source>
</evidence>